<keyword evidence="2" id="KW-1185">Reference proteome</keyword>
<name>A0A3M8BXS2_9BACL</name>
<dbReference type="Proteomes" id="UP000282028">
    <property type="component" value="Unassembled WGS sequence"/>
</dbReference>
<dbReference type="EMBL" id="RHHR01000051">
    <property type="protein sequence ID" value="RNB67495.1"/>
    <property type="molecule type" value="Genomic_DNA"/>
</dbReference>
<sequence>MVKKPMEIVLYGRKNCKLCDDVEQNIRALGELYPLNLQIVDIEKDPKLHETYMLVIPAVAIDGEVVLRSVSHVVTLAELDQELQRRTAK</sequence>
<reference evidence="1 2" key="1">
    <citation type="submission" date="2018-10" db="EMBL/GenBank/DDBJ databases">
        <title>Phylogenomics of Brevibacillus.</title>
        <authorList>
            <person name="Dunlap C."/>
        </authorList>
    </citation>
    <scope>NUCLEOTIDE SEQUENCE [LARGE SCALE GENOMIC DNA]</scope>
    <source>
        <strain evidence="1 2">JCM 12215</strain>
    </source>
</reference>
<dbReference type="InterPro" id="IPR036249">
    <property type="entry name" value="Thioredoxin-like_sf"/>
</dbReference>
<organism evidence="1 2">
    <name type="scientific">Brevibacillus invocatus</name>
    <dbReference type="NCBI Taxonomy" id="173959"/>
    <lineage>
        <taxon>Bacteria</taxon>
        <taxon>Bacillati</taxon>
        <taxon>Bacillota</taxon>
        <taxon>Bacilli</taxon>
        <taxon>Bacillales</taxon>
        <taxon>Paenibacillaceae</taxon>
        <taxon>Brevibacillus</taxon>
    </lineage>
</organism>
<dbReference type="Pfam" id="PF05768">
    <property type="entry name" value="Glrx-like"/>
    <property type="match status" value="1"/>
</dbReference>
<gene>
    <name evidence="1" type="ORF">EDM52_22335</name>
</gene>
<accession>A0A3M8BXS2</accession>
<dbReference type="SUPFAM" id="SSF52833">
    <property type="entry name" value="Thioredoxin-like"/>
    <property type="match status" value="1"/>
</dbReference>
<dbReference type="OrthoDB" id="32865at2"/>
<dbReference type="RefSeq" id="WP_122911124.1">
    <property type="nucleotide sequence ID" value="NZ_CBCSBE010000021.1"/>
</dbReference>
<dbReference type="Gene3D" id="3.40.30.10">
    <property type="entry name" value="Glutaredoxin"/>
    <property type="match status" value="1"/>
</dbReference>
<evidence type="ECO:0000313" key="1">
    <source>
        <dbReference type="EMBL" id="RNB67495.1"/>
    </source>
</evidence>
<comment type="caution">
    <text evidence="1">The sequence shown here is derived from an EMBL/GenBank/DDBJ whole genome shotgun (WGS) entry which is preliminary data.</text>
</comment>
<proteinExistence type="predicted"/>
<dbReference type="InterPro" id="IPR008554">
    <property type="entry name" value="Glutaredoxin-like"/>
</dbReference>
<evidence type="ECO:0000313" key="2">
    <source>
        <dbReference type="Proteomes" id="UP000282028"/>
    </source>
</evidence>
<dbReference type="AlphaFoldDB" id="A0A3M8BXS2"/>
<protein>
    <submittedName>
        <fullName evidence="1">Glutaredoxin family protein</fullName>
    </submittedName>
</protein>